<dbReference type="GO" id="GO:0030163">
    <property type="term" value="P:protein catabolic process"/>
    <property type="evidence" value="ECO:0007669"/>
    <property type="project" value="UniProtKB-UniRule"/>
</dbReference>
<dbReference type="HAMAP" id="MF_00688">
    <property type="entry name" value="Leu_Phe_trans"/>
    <property type="match status" value="1"/>
</dbReference>
<keyword evidence="6" id="KW-1185">Reference proteome</keyword>
<keyword evidence="1 4" id="KW-0963">Cytoplasm</keyword>
<evidence type="ECO:0000256" key="1">
    <source>
        <dbReference type="ARBA" id="ARBA00022490"/>
    </source>
</evidence>
<evidence type="ECO:0000256" key="4">
    <source>
        <dbReference type="HAMAP-Rule" id="MF_00688"/>
    </source>
</evidence>
<comment type="catalytic activity">
    <reaction evidence="4">
        <text>L-phenylalanyl-tRNA(Phe) + an N-terminal L-alpha-aminoacyl-[protein] = an N-terminal L-phenylalanyl-L-alpha-aminoacyl-[protein] + tRNA(Phe)</text>
        <dbReference type="Rhea" id="RHEA:43632"/>
        <dbReference type="Rhea" id="RHEA-COMP:9668"/>
        <dbReference type="Rhea" id="RHEA-COMP:9699"/>
        <dbReference type="Rhea" id="RHEA-COMP:10636"/>
        <dbReference type="Rhea" id="RHEA-COMP:10637"/>
        <dbReference type="ChEBI" id="CHEBI:78442"/>
        <dbReference type="ChEBI" id="CHEBI:78531"/>
        <dbReference type="ChEBI" id="CHEBI:78597"/>
        <dbReference type="ChEBI" id="CHEBI:83561"/>
        <dbReference type="EC" id="2.3.2.6"/>
    </reaction>
</comment>
<dbReference type="Pfam" id="PF03588">
    <property type="entry name" value="Leu_Phe_trans"/>
    <property type="match status" value="1"/>
</dbReference>
<organism evidence="5 6">
    <name type="scientific">Thermosporothrix hazakensis</name>
    <dbReference type="NCBI Taxonomy" id="644383"/>
    <lineage>
        <taxon>Bacteria</taxon>
        <taxon>Bacillati</taxon>
        <taxon>Chloroflexota</taxon>
        <taxon>Ktedonobacteria</taxon>
        <taxon>Ktedonobacterales</taxon>
        <taxon>Thermosporotrichaceae</taxon>
        <taxon>Thermosporothrix</taxon>
    </lineage>
</organism>
<gene>
    <name evidence="4" type="primary">aat</name>
    <name evidence="5" type="ORF">EI42_01637</name>
</gene>
<comment type="catalytic activity">
    <reaction evidence="4">
        <text>N-terminal L-arginyl-[protein] + L-leucyl-tRNA(Leu) = N-terminal L-leucyl-L-arginyl-[protein] + tRNA(Leu) + H(+)</text>
        <dbReference type="Rhea" id="RHEA:50416"/>
        <dbReference type="Rhea" id="RHEA-COMP:9613"/>
        <dbReference type="Rhea" id="RHEA-COMP:9622"/>
        <dbReference type="Rhea" id="RHEA-COMP:12672"/>
        <dbReference type="Rhea" id="RHEA-COMP:12673"/>
        <dbReference type="ChEBI" id="CHEBI:15378"/>
        <dbReference type="ChEBI" id="CHEBI:64719"/>
        <dbReference type="ChEBI" id="CHEBI:78442"/>
        <dbReference type="ChEBI" id="CHEBI:78494"/>
        <dbReference type="ChEBI" id="CHEBI:133044"/>
        <dbReference type="EC" id="2.3.2.6"/>
    </reaction>
</comment>
<dbReference type="NCBIfam" id="TIGR00667">
    <property type="entry name" value="aat"/>
    <property type="match status" value="1"/>
</dbReference>
<keyword evidence="2 4" id="KW-0808">Transferase</keyword>
<dbReference type="Gene3D" id="3.30.70.3550">
    <property type="entry name" value="Leucyl/phenylalanyl-tRNA-protein transferase, N-terminal domain"/>
    <property type="match status" value="1"/>
</dbReference>
<reference evidence="5 6" key="1">
    <citation type="submission" date="2018-06" db="EMBL/GenBank/DDBJ databases">
        <title>Genomic Encyclopedia of Archaeal and Bacterial Type Strains, Phase II (KMG-II): from individual species to whole genera.</title>
        <authorList>
            <person name="Goeker M."/>
        </authorList>
    </citation>
    <scope>NUCLEOTIDE SEQUENCE [LARGE SCALE GENOMIC DNA]</scope>
    <source>
        <strain evidence="5 6">ATCC BAA-1881</strain>
    </source>
</reference>
<dbReference type="InterPro" id="IPR042203">
    <property type="entry name" value="Leu/Phe-tRNA_Trfase_C"/>
</dbReference>
<dbReference type="EMBL" id="QKUF01000003">
    <property type="protein sequence ID" value="PZW33086.1"/>
    <property type="molecule type" value="Genomic_DNA"/>
</dbReference>
<dbReference type="InterPro" id="IPR042221">
    <property type="entry name" value="Leu/Phe-tRNA_Trfase_N"/>
</dbReference>
<comment type="function">
    <text evidence="4">Functions in the N-end rule pathway of protein degradation where it conjugates Leu, Phe and, less efficiently, Met from aminoacyl-tRNAs to the N-termini of proteins containing an N-terminal arginine or lysine.</text>
</comment>
<comment type="similarity">
    <text evidence="4">Belongs to the L/F-transferase family.</text>
</comment>
<sequence>MVKDIHSHFMDRKTHLQPEPLDPQLTIAAYAQGIFPMPDEDGRIQWYAPDPRAILEHENLHVSRSLRATIRKGIYEIRSDTAFTQVMRCCAMREETWINEAFIQTYTLLHRLGLAHSVEAWKDGTLVGGLYGVTLGGAFMGESMFSHATDASKVCLVALVEHLKRQGFVLHDTQFLTPHLQSLGVTEIPRKEYERRLQAALQLSCHW</sequence>
<comment type="catalytic activity">
    <reaction evidence="4">
        <text>N-terminal L-lysyl-[protein] + L-leucyl-tRNA(Leu) = N-terminal L-leucyl-L-lysyl-[protein] + tRNA(Leu) + H(+)</text>
        <dbReference type="Rhea" id="RHEA:12340"/>
        <dbReference type="Rhea" id="RHEA-COMP:9613"/>
        <dbReference type="Rhea" id="RHEA-COMP:9622"/>
        <dbReference type="Rhea" id="RHEA-COMP:12670"/>
        <dbReference type="Rhea" id="RHEA-COMP:12671"/>
        <dbReference type="ChEBI" id="CHEBI:15378"/>
        <dbReference type="ChEBI" id="CHEBI:65249"/>
        <dbReference type="ChEBI" id="CHEBI:78442"/>
        <dbReference type="ChEBI" id="CHEBI:78494"/>
        <dbReference type="ChEBI" id="CHEBI:133043"/>
        <dbReference type="EC" id="2.3.2.6"/>
    </reaction>
</comment>
<evidence type="ECO:0000256" key="2">
    <source>
        <dbReference type="ARBA" id="ARBA00022679"/>
    </source>
</evidence>
<protein>
    <recommendedName>
        <fullName evidence="4">Leucyl/phenylalanyl-tRNA--protein transferase</fullName>
        <ecNumber evidence="4">2.3.2.6</ecNumber>
    </recommendedName>
    <alternativeName>
        <fullName evidence="4">L/F-transferase</fullName>
    </alternativeName>
    <alternativeName>
        <fullName evidence="4">Leucyltransferase</fullName>
    </alternativeName>
    <alternativeName>
        <fullName evidence="4">Phenyalanyltransferase</fullName>
    </alternativeName>
</protein>
<dbReference type="GO" id="GO:0005737">
    <property type="term" value="C:cytoplasm"/>
    <property type="evidence" value="ECO:0007669"/>
    <property type="project" value="UniProtKB-SubCell"/>
</dbReference>
<dbReference type="Proteomes" id="UP000248806">
    <property type="component" value="Unassembled WGS sequence"/>
</dbReference>
<comment type="subcellular location">
    <subcellularLocation>
        <location evidence="4">Cytoplasm</location>
    </subcellularLocation>
</comment>
<proteinExistence type="inferred from homology"/>
<dbReference type="PANTHER" id="PTHR30098">
    <property type="entry name" value="LEUCYL/PHENYLALANYL-TRNA--PROTEIN TRANSFERASE"/>
    <property type="match status" value="1"/>
</dbReference>
<dbReference type="GO" id="GO:0008914">
    <property type="term" value="F:leucyl-tRNA--protein transferase activity"/>
    <property type="evidence" value="ECO:0007669"/>
    <property type="project" value="UniProtKB-UniRule"/>
</dbReference>
<dbReference type="FunFam" id="3.40.630.70:FF:000001">
    <property type="entry name" value="Leucyl/phenylalanyl-tRNA--protein transferase"/>
    <property type="match status" value="1"/>
</dbReference>
<dbReference type="InterPro" id="IPR016181">
    <property type="entry name" value="Acyl_CoA_acyltransferase"/>
</dbReference>
<dbReference type="AlphaFoldDB" id="A0A326UA86"/>
<keyword evidence="3 4" id="KW-0012">Acyltransferase</keyword>
<evidence type="ECO:0000256" key="3">
    <source>
        <dbReference type="ARBA" id="ARBA00023315"/>
    </source>
</evidence>
<dbReference type="InterPro" id="IPR004616">
    <property type="entry name" value="Leu/Phe-tRNA_Trfase"/>
</dbReference>
<dbReference type="Gene3D" id="3.40.630.70">
    <property type="entry name" value="Leucyl/phenylalanyl-tRNA-protein transferase, C-terminal domain"/>
    <property type="match status" value="1"/>
</dbReference>
<dbReference type="PANTHER" id="PTHR30098:SF2">
    <property type="entry name" value="LEUCYL_PHENYLALANYL-TRNA--PROTEIN TRANSFERASE"/>
    <property type="match status" value="1"/>
</dbReference>
<dbReference type="EC" id="2.3.2.6" evidence="4"/>
<dbReference type="SUPFAM" id="SSF55729">
    <property type="entry name" value="Acyl-CoA N-acyltransferases (Nat)"/>
    <property type="match status" value="1"/>
</dbReference>
<evidence type="ECO:0000313" key="6">
    <source>
        <dbReference type="Proteomes" id="UP000248806"/>
    </source>
</evidence>
<accession>A0A326UA86</accession>
<comment type="caution">
    <text evidence="5">The sequence shown here is derived from an EMBL/GenBank/DDBJ whole genome shotgun (WGS) entry which is preliminary data.</text>
</comment>
<evidence type="ECO:0000313" key="5">
    <source>
        <dbReference type="EMBL" id="PZW33086.1"/>
    </source>
</evidence>
<name>A0A326UA86_THEHA</name>